<dbReference type="PANTHER" id="PTHR43686:SF1">
    <property type="entry name" value="AMINOTRAN_5 DOMAIN-CONTAINING PROTEIN"/>
    <property type="match status" value="1"/>
</dbReference>
<dbReference type="EMBL" id="CAAALY010001362">
    <property type="protein sequence ID" value="VEL07258.1"/>
    <property type="molecule type" value="Genomic_DNA"/>
</dbReference>
<protein>
    <submittedName>
        <fullName evidence="1">Uncharacterized protein</fullName>
    </submittedName>
</protein>
<dbReference type="Proteomes" id="UP000784294">
    <property type="component" value="Unassembled WGS sequence"/>
</dbReference>
<name>A0A3S4ZU69_9PLAT</name>
<organism evidence="1 2">
    <name type="scientific">Protopolystoma xenopodis</name>
    <dbReference type="NCBI Taxonomy" id="117903"/>
    <lineage>
        <taxon>Eukaryota</taxon>
        <taxon>Metazoa</taxon>
        <taxon>Spiralia</taxon>
        <taxon>Lophotrochozoa</taxon>
        <taxon>Platyhelminthes</taxon>
        <taxon>Monogenea</taxon>
        <taxon>Polyopisthocotylea</taxon>
        <taxon>Polystomatidea</taxon>
        <taxon>Polystomatidae</taxon>
        <taxon>Protopolystoma</taxon>
    </lineage>
</organism>
<gene>
    <name evidence="1" type="ORF">PXEA_LOCUS698</name>
</gene>
<evidence type="ECO:0000313" key="2">
    <source>
        <dbReference type="Proteomes" id="UP000784294"/>
    </source>
</evidence>
<sequence length="153" mass="17743">MGRLDRDYEDATFVLDAIRFVAEYGWAFLPLYRFNPGTGEWTHCRRDFTLPDRKWLGHIAYTQKGMIWRRARQPDKSSQGSSRSTSLPLSYQRCIQDAYKEYTATLREVGSRSFVGVPDNSATFDEATKRLRWFLLPCEAVAELRSETSNSNI</sequence>
<comment type="caution">
    <text evidence="1">The sequence shown here is derived from an EMBL/GenBank/DDBJ whole genome shotgun (WGS) entry which is preliminary data.</text>
</comment>
<dbReference type="AlphaFoldDB" id="A0A3S4ZU69"/>
<proteinExistence type="predicted"/>
<keyword evidence="2" id="KW-1185">Reference proteome</keyword>
<dbReference type="OrthoDB" id="420046at2759"/>
<reference evidence="1" key="1">
    <citation type="submission" date="2018-11" db="EMBL/GenBank/DDBJ databases">
        <authorList>
            <consortium name="Pathogen Informatics"/>
        </authorList>
    </citation>
    <scope>NUCLEOTIDE SEQUENCE</scope>
</reference>
<dbReference type="PANTHER" id="PTHR43686">
    <property type="entry name" value="SULFURTRANSFERASE-RELATED"/>
    <property type="match status" value="1"/>
</dbReference>
<evidence type="ECO:0000313" key="1">
    <source>
        <dbReference type="EMBL" id="VEL07258.1"/>
    </source>
</evidence>
<accession>A0A3S4ZU69</accession>